<feature type="region of interest" description="Disordered" evidence="1">
    <location>
        <begin position="214"/>
        <end position="239"/>
    </location>
</feature>
<feature type="region of interest" description="Disordered" evidence="1">
    <location>
        <begin position="15"/>
        <end position="36"/>
    </location>
</feature>
<name>A0A4C1SIB6_EUMVA</name>
<reference evidence="2 3" key="1">
    <citation type="journal article" date="2019" name="Commun. Biol.">
        <title>The bagworm genome reveals a unique fibroin gene that provides high tensile strength.</title>
        <authorList>
            <person name="Kono N."/>
            <person name="Nakamura H."/>
            <person name="Ohtoshi R."/>
            <person name="Tomita M."/>
            <person name="Numata K."/>
            <person name="Arakawa K."/>
        </authorList>
    </citation>
    <scope>NUCLEOTIDE SEQUENCE [LARGE SCALE GENOMIC DNA]</scope>
</reference>
<dbReference type="STRING" id="151549.A0A4C1SIB6"/>
<sequence length="374" mass="42080">MPFCLETAKEVSKVKSSASNSHSFESRTPEGKEGEAPWHRYDKSFLKELLISRHERRISQLEELNSMPLYPTEEVIWDENVVPTEIYSGESCLALPKLNLQFLTLHDYLLRNFNLFRLESTYEIRQDIGDAIQISTMKMAVYRRMGAGPSIEVSQWEVAKPNIGERALQGPADVTVTLSVRNEIKHEWGSLRKHGLLSHYSSYATYSGRGVRPRLRSRRYVGRDGQSHEGPTKPNCRRPETFRLLDPNQYGLDLDKASRERSHTVVNLLQHKKSGRTVKYHSQKQAKTGPAVVFVENSVLFTPTQIEAIRSGMQPGLTLVVGPPGTATLVVTQQSGTESAVEGGVGRRRATSAASRPRRRAEQTRISPGDLLNE</sequence>
<protein>
    <submittedName>
        <fullName evidence="2">RNA helicase aquarius</fullName>
    </submittedName>
</protein>
<dbReference type="GO" id="GO:0004386">
    <property type="term" value="F:helicase activity"/>
    <property type="evidence" value="ECO:0007669"/>
    <property type="project" value="UniProtKB-KW"/>
</dbReference>
<keyword evidence="2" id="KW-0067">ATP-binding</keyword>
<evidence type="ECO:0000313" key="3">
    <source>
        <dbReference type="Proteomes" id="UP000299102"/>
    </source>
</evidence>
<keyword evidence="2" id="KW-0547">Nucleotide-binding</keyword>
<dbReference type="EMBL" id="BGZK01003494">
    <property type="protein sequence ID" value="GBP01902.1"/>
    <property type="molecule type" value="Genomic_DNA"/>
</dbReference>
<organism evidence="2 3">
    <name type="scientific">Eumeta variegata</name>
    <name type="common">Bagworm moth</name>
    <name type="synonym">Eumeta japonica</name>
    <dbReference type="NCBI Taxonomy" id="151549"/>
    <lineage>
        <taxon>Eukaryota</taxon>
        <taxon>Metazoa</taxon>
        <taxon>Ecdysozoa</taxon>
        <taxon>Arthropoda</taxon>
        <taxon>Hexapoda</taxon>
        <taxon>Insecta</taxon>
        <taxon>Pterygota</taxon>
        <taxon>Neoptera</taxon>
        <taxon>Endopterygota</taxon>
        <taxon>Lepidoptera</taxon>
        <taxon>Glossata</taxon>
        <taxon>Ditrysia</taxon>
        <taxon>Tineoidea</taxon>
        <taxon>Psychidae</taxon>
        <taxon>Oiketicinae</taxon>
        <taxon>Eumeta</taxon>
    </lineage>
</organism>
<feature type="compositionally biased region" description="Basic and acidic residues" evidence="1">
    <location>
        <begin position="24"/>
        <end position="36"/>
    </location>
</feature>
<feature type="compositionally biased region" description="Basic and acidic residues" evidence="1">
    <location>
        <begin position="221"/>
        <end position="239"/>
    </location>
</feature>
<proteinExistence type="predicted"/>
<evidence type="ECO:0000313" key="2">
    <source>
        <dbReference type="EMBL" id="GBP01902.1"/>
    </source>
</evidence>
<dbReference type="AlphaFoldDB" id="A0A4C1SIB6"/>
<dbReference type="OrthoDB" id="1879at2759"/>
<comment type="caution">
    <text evidence="2">The sequence shown here is derived from an EMBL/GenBank/DDBJ whole genome shotgun (WGS) entry which is preliminary data.</text>
</comment>
<dbReference type="Proteomes" id="UP000299102">
    <property type="component" value="Unassembled WGS sequence"/>
</dbReference>
<evidence type="ECO:0000256" key="1">
    <source>
        <dbReference type="SAM" id="MobiDB-lite"/>
    </source>
</evidence>
<keyword evidence="2" id="KW-0378">Hydrolase</keyword>
<keyword evidence="2" id="KW-0347">Helicase</keyword>
<accession>A0A4C1SIB6</accession>
<keyword evidence="3" id="KW-1185">Reference proteome</keyword>
<gene>
    <name evidence="2" type="primary">AQR</name>
    <name evidence="2" type="ORF">EVAR_7592_1</name>
</gene>
<feature type="region of interest" description="Disordered" evidence="1">
    <location>
        <begin position="334"/>
        <end position="374"/>
    </location>
</feature>